<dbReference type="Proteomes" id="UP000178892">
    <property type="component" value="Unassembled WGS sequence"/>
</dbReference>
<feature type="active site" description="Nucleophile" evidence="9">
    <location>
        <position position="130"/>
    </location>
</feature>
<evidence type="ECO:0000313" key="14">
    <source>
        <dbReference type="Proteomes" id="UP000178892"/>
    </source>
</evidence>
<dbReference type="Pfam" id="PF20258">
    <property type="entry name" value="tRNA_Me_trans_C"/>
    <property type="match status" value="1"/>
</dbReference>
<reference evidence="13 14" key="1">
    <citation type="journal article" date="2016" name="Nat. Commun.">
        <title>Thousands of microbial genomes shed light on interconnected biogeochemical processes in an aquifer system.</title>
        <authorList>
            <person name="Anantharaman K."/>
            <person name="Brown C.T."/>
            <person name="Hug L.A."/>
            <person name="Sharon I."/>
            <person name="Castelle C.J."/>
            <person name="Probst A.J."/>
            <person name="Thomas B.C."/>
            <person name="Singh A."/>
            <person name="Wilkins M.J."/>
            <person name="Karaoz U."/>
            <person name="Brodie E.L."/>
            <person name="Williams K.H."/>
            <person name="Hubbard S.S."/>
            <person name="Banfield J.F."/>
        </authorList>
    </citation>
    <scope>NUCLEOTIDE SEQUENCE [LARGE SCALE GENOMIC DNA]</scope>
</reference>
<evidence type="ECO:0000256" key="2">
    <source>
        <dbReference type="ARBA" id="ARBA00022679"/>
    </source>
</evidence>
<dbReference type="InterPro" id="IPR004506">
    <property type="entry name" value="MnmA-like"/>
</dbReference>
<organism evidence="13 14">
    <name type="scientific">Candidatus Doudnabacteria bacterium RIFCSPHIGHO2_01_FULL_46_24</name>
    <dbReference type="NCBI Taxonomy" id="1817825"/>
    <lineage>
        <taxon>Bacteria</taxon>
        <taxon>Candidatus Doudnaibacteriota</taxon>
    </lineage>
</organism>
<name>A0A1F5NUA2_9BACT</name>
<dbReference type="InterPro" id="IPR014729">
    <property type="entry name" value="Rossmann-like_a/b/a_fold"/>
</dbReference>
<evidence type="ECO:0000256" key="6">
    <source>
        <dbReference type="ARBA" id="ARBA00022884"/>
    </source>
</evidence>
<dbReference type="GO" id="GO:0000049">
    <property type="term" value="F:tRNA binding"/>
    <property type="evidence" value="ECO:0007669"/>
    <property type="project" value="UniProtKB-KW"/>
</dbReference>
<dbReference type="NCBIfam" id="TIGR00420">
    <property type="entry name" value="trmU"/>
    <property type="match status" value="1"/>
</dbReference>
<keyword evidence="1 9" id="KW-0820">tRNA-binding</keyword>
<keyword evidence="5 9" id="KW-0067">ATP-binding</keyword>
<dbReference type="InterPro" id="IPR023382">
    <property type="entry name" value="MnmA-like_central_sf"/>
</dbReference>
<accession>A0A1F5NUA2</accession>
<evidence type="ECO:0000256" key="5">
    <source>
        <dbReference type="ARBA" id="ARBA00022840"/>
    </source>
</evidence>
<dbReference type="Gene3D" id="3.40.50.620">
    <property type="entry name" value="HUPs"/>
    <property type="match status" value="1"/>
</dbReference>
<feature type="site" description="Interaction with tRNA" evidence="9">
    <location>
        <position position="155"/>
    </location>
</feature>
<dbReference type="GO" id="GO:0103016">
    <property type="term" value="F:tRNA-uridine 2-sulfurtransferase activity"/>
    <property type="evidence" value="ECO:0007669"/>
    <property type="project" value="UniProtKB-EC"/>
</dbReference>
<dbReference type="Gene3D" id="2.40.30.10">
    <property type="entry name" value="Translation factors"/>
    <property type="match status" value="1"/>
</dbReference>
<evidence type="ECO:0000256" key="10">
    <source>
        <dbReference type="SAM" id="MobiDB-lite"/>
    </source>
</evidence>
<feature type="domain" description="tRNA-specific 2-thiouridylase MnmA-like C-terminal" evidence="11">
    <location>
        <begin position="324"/>
        <end position="399"/>
    </location>
</feature>
<dbReference type="Gene3D" id="2.30.30.280">
    <property type="entry name" value="Adenine nucleotide alpha hydrolases-like domains"/>
    <property type="match status" value="1"/>
</dbReference>
<dbReference type="HAMAP" id="MF_00144">
    <property type="entry name" value="tRNA_thiouridyl_MnmA"/>
    <property type="match status" value="1"/>
</dbReference>
<feature type="active site" description="Cysteine persulfide intermediate" evidence="9">
    <location>
        <position position="243"/>
    </location>
</feature>
<dbReference type="STRING" id="1817825.A2720_01220"/>
<evidence type="ECO:0000313" key="13">
    <source>
        <dbReference type="EMBL" id="OGE81144.1"/>
    </source>
</evidence>
<comment type="caution">
    <text evidence="9">Lacks conserved residue(s) required for the propagation of feature annotation.</text>
</comment>
<dbReference type="EMBL" id="MFEL01000010">
    <property type="protein sequence ID" value="OGE81144.1"/>
    <property type="molecule type" value="Genomic_DNA"/>
</dbReference>
<dbReference type="GO" id="GO:0005524">
    <property type="term" value="F:ATP binding"/>
    <property type="evidence" value="ECO:0007669"/>
    <property type="project" value="UniProtKB-KW"/>
</dbReference>
<protein>
    <recommendedName>
        <fullName evidence="9">tRNA-specific 2-thiouridylase MnmA</fullName>
        <ecNumber evidence="9">2.8.1.13</ecNumber>
    </recommendedName>
</protein>
<evidence type="ECO:0000256" key="4">
    <source>
        <dbReference type="ARBA" id="ARBA00022741"/>
    </source>
</evidence>
<feature type="region of interest" description="Interaction with tRNA" evidence="9">
    <location>
        <begin position="193"/>
        <end position="195"/>
    </location>
</feature>
<evidence type="ECO:0000256" key="8">
    <source>
        <dbReference type="ARBA" id="ARBA00051542"/>
    </source>
</evidence>
<comment type="subcellular location">
    <subcellularLocation>
        <location evidence="9">Cytoplasm</location>
    </subcellularLocation>
</comment>
<dbReference type="CDD" id="cd01998">
    <property type="entry name" value="MnmA_TRMU-like"/>
    <property type="match status" value="1"/>
</dbReference>
<keyword evidence="7" id="KW-1015">Disulfide bond</keyword>
<dbReference type="GO" id="GO:0005737">
    <property type="term" value="C:cytoplasm"/>
    <property type="evidence" value="ECO:0007669"/>
    <property type="project" value="UniProtKB-SubCell"/>
</dbReference>
<sequence>MSNPKQKIVVGMSGGVDSSVAAALLKKQGYDVIGVFMKNWSQDFAAPKSGRRSTELSEPRSGAGASPSRTGRGDFGCTWVEDAEDARKVAKVLDISFYVWNFEKEYYEKVVEYFLREYAAGRTPNPDVMCNREIKFKLFLDKALSLGADYVATGHYARIKKLRITNYELKANPQSAIRNPKIYQLRKGIDPAKDQSYFLYTLKQEQLAKILFPIGEYKKSKVRQIAKKFGLPNYAKKDSQGICFIGKINVREFLKEKIPAVAGEIVATSGQVIGQHDGLPYYTIGQREGMGLGGDGPYYVVNKDFETNRLFVSNDQNDPQLWKKEFTITDVSWVGNVPEFSLEAGVSIRYHHLNYPAVISKQETENRLKIVFDQPQRAITPGQAAVIYQGDELLGGGVIDKVF</sequence>
<evidence type="ECO:0000259" key="12">
    <source>
        <dbReference type="Pfam" id="PF20259"/>
    </source>
</evidence>
<comment type="function">
    <text evidence="9">Catalyzes the 2-thiolation of uridine at the wobble position (U34) of tRNA, leading to the formation of s(2)U34.</text>
</comment>
<keyword evidence="4 9" id="KW-0547">Nucleotide-binding</keyword>
<keyword evidence="2 9" id="KW-0808">Transferase</keyword>
<comment type="catalytic activity">
    <reaction evidence="8 9">
        <text>S-sulfanyl-L-cysteinyl-[protein] + uridine(34) in tRNA + AH2 + ATP = 2-thiouridine(34) in tRNA + L-cysteinyl-[protein] + A + AMP + diphosphate + H(+)</text>
        <dbReference type="Rhea" id="RHEA:47032"/>
        <dbReference type="Rhea" id="RHEA-COMP:10131"/>
        <dbReference type="Rhea" id="RHEA-COMP:11726"/>
        <dbReference type="Rhea" id="RHEA-COMP:11727"/>
        <dbReference type="Rhea" id="RHEA-COMP:11728"/>
        <dbReference type="ChEBI" id="CHEBI:13193"/>
        <dbReference type="ChEBI" id="CHEBI:15378"/>
        <dbReference type="ChEBI" id="CHEBI:17499"/>
        <dbReference type="ChEBI" id="CHEBI:29950"/>
        <dbReference type="ChEBI" id="CHEBI:30616"/>
        <dbReference type="ChEBI" id="CHEBI:33019"/>
        <dbReference type="ChEBI" id="CHEBI:61963"/>
        <dbReference type="ChEBI" id="CHEBI:65315"/>
        <dbReference type="ChEBI" id="CHEBI:87170"/>
        <dbReference type="ChEBI" id="CHEBI:456215"/>
        <dbReference type="EC" id="2.8.1.13"/>
    </reaction>
</comment>
<feature type="region of interest" description="Disordered" evidence="10">
    <location>
        <begin position="48"/>
        <end position="71"/>
    </location>
</feature>
<feature type="region of interest" description="Interaction with tRNA" evidence="9">
    <location>
        <begin position="349"/>
        <end position="350"/>
    </location>
</feature>
<dbReference type="SUPFAM" id="SSF52402">
    <property type="entry name" value="Adenine nucleotide alpha hydrolases-like"/>
    <property type="match status" value="1"/>
</dbReference>
<feature type="region of interest" description="Interaction with target base in tRNA" evidence="9">
    <location>
        <begin position="125"/>
        <end position="127"/>
    </location>
</feature>
<dbReference type="AlphaFoldDB" id="A0A1F5NUA2"/>
<feature type="binding site" evidence="9">
    <location>
        <position position="154"/>
    </location>
    <ligand>
        <name>ATP</name>
        <dbReference type="ChEBI" id="CHEBI:30616"/>
    </ligand>
</feature>
<feature type="site" description="Interaction with tRNA" evidence="9">
    <location>
        <position position="383"/>
    </location>
</feature>
<evidence type="ECO:0000256" key="3">
    <source>
        <dbReference type="ARBA" id="ARBA00022694"/>
    </source>
</evidence>
<feature type="binding site" evidence="9">
    <location>
        <position position="37"/>
    </location>
    <ligand>
        <name>ATP</name>
        <dbReference type="ChEBI" id="CHEBI:30616"/>
    </ligand>
</feature>
<dbReference type="PANTHER" id="PTHR11933">
    <property type="entry name" value="TRNA 5-METHYLAMINOMETHYL-2-THIOURIDYLATE -METHYLTRANSFERASE"/>
    <property type="match status" value="1"/>
</dbReference>
<dbReference type="EC" id="2.8.1.13" evidence="9"/>
<feature type="domain" description="tRNA-specific 2-thiouridylase MnmA-like central" evidence="12">
    <location>
        <begin position="252"/>
        <end position="313"/>
    </location>
</feature>
<dbReference type="InterPro" id="IPR046885">
    <property type="entry name" value="MnmA-like_C"/>
</dbReference>
<evidence type="ECO:0000256" key="7">
    <source>
        <dbReference type="ARBA" id="ARBA00023157"/>
    </source>
</evidence>
<dbReference type="Pfam" id="PF20259">
    <property type="entry name" value="tRNA_Me_trans_M"/>
    <property type="match status" value="1"/>
</dbReference>
<dbReference type="PANTHER" id="PTHR11933:SF5">
    <property type="entry name" value="MITOCHONDRIAL TRNA-SPECIFIC 2-THIOURIDYLASE 1"/>
    <property type="match status" value="1"/>
</dbReference>
<keyword evidence="6 9" id="KW-0694">RNA-binding</keyword>
<evidence type="ECO:0000256" key="1">
    <source>
        <dbReference type="ARBA" id="ARBA00022555"/>
    </source>
</evidence>
<feature type="binding site" evidence="9">
    <location>
        <begin position="11"/>
        <end position="18"/>
    </location>
    <ligand>
        <name>ATP</name>
        <dbReference type="ChEBI" id="CHEBI:30616"/>
    </ligand>
</feature>
<keyword evidence="9" id="KW-0963">Cytoplasm</keyword>
<dbReference type="FunFam" id="2.30.30.280:FF:000001">
    <property type="entry name" value="tRNA-specific 2-thiouridylase MnmA"/>
    <property type="match status" value="1"/>
</dbReference>
<evidence type="ECO:0000259" key="11">
    <source>
        <dbReference type="Pfam" id="PF20258"/>
    </source>
</evidence>
<comment type="caution">
    <text evidence="13">The sequence shown here is derived from an EMBL/GenBank/DDBJ whole genome shotgun (WGS) entry which is preliminary data.</text>
</comment>
<comment type="similarity">
    <text evidence="9">Belongs to the MnmA/TRMU family.</text>
</comment>
<dbReference type="InterPro" id="IPR046884">
    <property type="entry name" value="MnmA-like_central"/>
</dbReference>
<evidence type="ECO:0000256" key="9">
    <source>
        <dbReference type="HAMAP-Rule" id="MF_00144"/>
    </source>
</evidence>
<dbReference type="GO" id="GO:0002143">
    <property type="term" value="P:tRNA wobble position uridine thiolation"/>
    <property type="evidence" value="ECO:0007669"/>
    <property type="project" value="TreeGrafter"/>
</dbReference>
<proteinExistence type="inferred from homology"/>
<dbReference type="Pfam" id="PF03054">
    <property type="entry name" value="tRNA_Me_trans"/>
    <property type="match status" value="1"/>
</dbReference>
<gene>
    <name evidence="9" type="primary">mnmA</name>
    <name evidence="13" type="ORF">A2720_01220</name>
</gene>
<keyword evidence="3 9" id="KW-0819">tRNA processing</keyword>
<dbReference type="NCBIfam" id="NF001138">
    <property type="entry name" value="PRK00143.1"/>
    <property type="match status" value="1"/>
</dbReference>